<gene>
    <name evidence="7" type="ORF">SAMN04487884_1556</name>
</gene>
<evidence type="ECO:0000259" key="6">
    <source>
        <dbReference type="Pfam" id="PF07282"/>
    </source>
</evidence>
<dbReference type="Proteomes" id="UP000182584">
    <property type="component" value="Unassembled WGS sequence"/>
</dbReference>
<keyword evidence="2" id="KW-0815">Transposition</keyword>
<dbReference type="AlphaFoldDB" id="A0A1H9XBU7"/>
<dbReference type="GO" id="GO:0006310">
    <property type="term" value="P:DNA recombination"/>
    <property type="evidence" value="ECO:0007669"/>
    <property type="project" value="UniProtKB-KW"/>
</dbReference>
<evidence type="ECO:0000313" key="8">
    <source>
        <dbReference type="Proteomes" id="UP000182584"/>
    </source>
</evidence>
<name>A0A1H9XBU7_BUTFI</name>
<dbReference type="Pfam" id="PF01385">
    <property type="entry name" value="OrfB_IS605"/>
    <property type="match status" value="1"/>
</dbReference>
<evidence type="ECO:0000256" key="4">
    <source>
        <dbReference type="ARBA" id="ARBA00023172"/>
    </source>
</evidence>
<evidence type="ECO:0000313" key="7">
    <source>
        <dbReference type="EMBL" id="SES43539.1"/>
    </source>
</evidence>
<reference evidence="7 8" key="1">
    <citation type="submission" date="2016-10" db="EMBL/GenBank/DDBJ databases">
        <authorList>
            <person name="de Groot N.N."/>
        </authorList>
    </citation>
    <scope>NUCLEOTIDE SEQUENCE [LARGE SCALE GENOMIC DNA]</scope>
    <source>
        <strain evidence="7 8">AR40</strain>
    </source>
</reference>
<evidence type="ECO:0000256" key="3">
    <source>
        <dbReference type="ARBA" id="ARBA00023125"/>
    </source>
</evidence>
<proteinExistence type="inferred from homology"/>
<dbReference type="InterPro" id="IPR010095">
    <property type="entry name" value="Cas12f1-like_TNB"/>
</dbReference>
<evidence type="ECO:0000256" key="1">
    <source>
        <dbReference type="ARBA" id="ARBA00008761"/>
    </source>
</evidence>
<accession>A0A1H9XBU7</accession>
<organism evidence="7 8">
    <name type="scientific">Butyrivibrio fibrisolvens</name>
    <dbReference type="NCBI Taxonomy" id="831"/>
    <lineage>
        <taxon>Bacteria</taxon>
        <taxon>Bacillati</taxon>
        <taxon>Bacillota</taxon>
        <taxon>Clostridia</taxon>
        <taxon>Lachnospirales</taxon>
        <taxon>Lachnospiraceae</taxon>
        <taxon>Butyrivibrio</taxon>
    </lineage>
</organism>
<dbReference type="GO" id="GO:0003677">
    <property type="term" value="F:DNA binding"/>
    <property type="evidence" value="ECO:0007669"/>
    <property type="project" value="UniProtKB-KW"/>
</dbReference>
<dbReference type="RefSeq" id="WP_074759186.1">
    <property type="nucleotide sequence ID" value="NZ_FOGJ01000055.1"/>
</dbReference>
<feature type="domain" description="Cas12f1-like TNB" evidence="6">
    <location>
        <begin position="292"/>
        <end position="359"/>
    </location>
</feature>
<dbReference type="GO" id="GO:0032196">
    <property type="term" value="P:transposition"/>
    <property type="evidence" value="ECO:0007669"/>
    <property type="project" value="UniProtKB-KW"/>
</dbReference>
<dbReference type="NCBIfam" id="TIGR01766">
    <property type="entry name" value="IS200/IS605 family accessory protein TnpB-like domain"/>
    <property type="match status" value="1"/>
</dbReference>
<protein>
    <submittedName>
        <fullName evidence="7">Transposase, IS605 OrfB family, central region</fullName>
    </submittedName>
</protein>
<comment type="similarity">
    <text evidence="1">In the C-terminal section; belongs to the transposase 35 family.</text>
</comment>
<keyword evidence="4" id="KW-0233">DNA recombination</keyword>
<dbReference type="EMBL" id="FOGJ01000055">
    <property type="protein sequence ID" value="SES43539.1"/>
    <property type="molecule type" value="Genomic_DNA"/>
</dbReference>
<keyword evidence="3" id="KW-0238">DNA-binding</keyword>
<dbReference type="Pfam" id="PF07282">
    <property type="entry name" value="Cas12f1-like_TNB"/>
    <property type="match status" value="1"/>
</dbReference>
<sequence length="375" mass="43533">MEQTITAKLQILVNPSDKQILCDTMKAYSDACNYVSEYIYRTRKLSRYSVQENTYYQVRETYNLRSQMAVSCVRTVIAKYKTILENQKEWIKPVFKLPQLDLVWNRDYSLNNKNDIFSVNTLNGRIKVSFYKKGFERYFAGNCKFGTAKLVNKHGMFFLHIPVTYEISELNKSEVSNVVGIDRGIRFLATTYDSKGKSVFYDGNVIKQKRAHYKALRKQLQQVGTPSSRKRIKAIGQRENRWMQDVNHCISKALVENNPDGTLFVIEDLTGIRSATERVKIKERYVSVSWPYYDLEQKLSYKALKHHQLVEKVNPAYTSQTCPKCGHTEKTNRNKKMHLFCCKNCGYKSNDDRIGAMNLHRMGIELLVPDAVATE</sequence>
<evidence type="ECO:0000259" key="5">
    <source>
        <dbReference type="Pfam" id="PF01385"/>
    </source>
</evidence>
<feature type="domain" description="Probable transposase IS891/IS1136/IS1341" evidence="5">
    <location>
        <begin position="164"/>
        <end position="269"/>
    </location>
</feature>
<evidence type="ECO:0000256" key="2">
    <source>
        <dbReference type="ARBA" id="ARBA00022578"/>
    </source>
</evidence>
<dbReference type="InterPro" id="IPR001959">
    <property type="entry name" value="Transposase"/>
</dbReference>
<dbReference type="NCBIfam" id="NF040570">
    <property type="entry name" value="guided_TnpB"/>
    <property type="match status" value="1"/>
</dbReference>
<dbReference type="OrthoDB" id="4278026at2"/>